<reference evidence="10 11" key="1">
    <citation type="journal article" date="2020" name="J. Phycol.">
        <title>Comparative genome analysis reveals Cyanidiococcus gen. nov., a new extremophilic red algal genus sister to Cyanidioschyzon (Cyanidioschyzonaceae, Rhodophyta).</title>
        <authorList>
            <person name="Liu S.-L."/>
            <person name="Chiang Y.-R."/>
            <person name="Yoon H.S."/>
            <person name="Fu H.-Y."/>
        </authorList>
    </citation>
    <scope>NUCLEOTIDE SEQUENCE [LARGE SCALE GENOMIC DNA]</scope>
    <source>
        <strain evidence="10 11">THAL066</strain>
    </source>
</reference>
<dbReference type="GO" id="GO:0008270">
    <property type="term" value="F:zinc ion binding"/>
    <property type="evidence" value="ECO:0007669"/>
    <property type="project" value="TreeGrafter"/>
</dbReference>
<dbReference type="Proteomes" id="UP000530660">
    <property type="component" value="Unassembled WGS sequence"/>
</dbReference>
<dbReference type="GO" id="GO:0005737">
    <property type="term" value="C:cytoplasm"/>
    <property type="evidence" value="ECO:0007669"/>
    <property type="project" value="TreeGrafter"/>
</dbReference>
<dbReference type="InterPro" id="IPR043134">
    <property type="entry name" value="GTP-CH-I_N"/>
</dbReference>
<dbReference type="UniPathway" id="UPA00848">
    <property type="reaction ID" value="UER00151"/>
</dbReference>
<keyword evidence="6 10" id="KW-0378">Hydrolase</keyword>
<feature type="compositionally biased region" description="Polar residues" evidence="8">
    <location>
        <begin position="1"/>
        <end position="17"/>
    </location>
</feature>
<dbReference type="InterPro" id="IPR018234">
    <property type="entry name" value="GTP_CycHdrlase_I_CS"/>
</dbReference>
<dbReference type="PROSITE" id="PS00860">
    <property type="entry name" value="GTP_CYCLOHYDROL_1_2"/>
    <property type="match status" value="1"/>
</dbReference>
<dbReference type="InterPro" id="IPR043133">
    <property type="entry name" value="GTP-CH-I_C/QueF"/>
</dbReference>
<name>A0A7J7IQW2_9RHOD</name>
<dbReference type="AlphaFoldDB" id="A0A7J7IQW2"/>
<dbReference type="GO" id="GO:0046654">
    <property type="term" value="P:tetrahydrofolate biosynthetic process"/>
    <property type="evidence" value="ECO:0007669"/>
    <property type="project" value="InterPro"/>
</dbReference>
<dbReference type="GO" id="GO:0005525">
    <property type="term" value="F:GTP binding"/>
    <property type="evidence" value="ECO:0007669"/>
    <property type="project" value="TreeGrafter"/>
</dbReference>
<dbReference type="Gene3D" id="3.30.1130.10">
    <property type="match status" value="1"/>
</dbReference>
<feature type="domain" description="GTP cyclohydrolase I" evidence="9">
    <location>
        <begin position="106"/>
        <end position="282"/>
    </location>
</feature>
<dbReference type="PROSITE" id="PS00859">
    <property type="entry name" value="GTP_CYCLOHYDROL_1_1"/>
    <property type="match status" value="1"/>
</dbReference>
<evidence type="ECO:0000256" key="3">
    <source>
        <dbReference type="ARBA" id="ARBA00008085"/>
    </source>
</evidence>
<comment type="catalytic activity">
    <reaction evidence="1">
        <text>GTP + H2O = 7,8-dihydroneopterin 3'-triphosphate + formate + H(+)</text>
        <dbReference type="Rhea" id="RHEA:17473"/>
        <dbReference type="ChEBI" id="CHEBI:15377"/>
        <dbReference type="ChEBI" id="CHEBI:15378"/>
        <dbReference type="ChEBI" id="CHEBI:15740"/>
        <dbReference type="ChEBI" id="CHEBI:37565"/>
        <dbReference type="ChEBI" id="CHEBI:58462"/>
        <dbReference type="EC" id="3.5.4.16"/>
    </reaction>
</comment>
<dbReference type="NCBIfam" id="TIGR00063">
    <property type="entry name" value="folE"/>
    <property type="match status" value="1"/>
</dbReference>
<comment type="similarity">
    <text evidence="3">Belongs to the GTP cyclohydrolase I family.</text>
</comment>
<dbReference type="SUPFAM" id="SSF55620">
    <property type="entry name" value="Tetrahydrobiopterin biosynthesis enzymes-like"/>
    <property type="match status" value="1"/>
</dbReference>
<evidence type="ECO:0000256" key="6">
    <source>
        <dbReference type="ARBA" id="ARBA00022801"/>
    </source>
</evidence>
<dbReference type="PANTHER" id="PTHR11109">
    <property type="entry name" value="GTP CYCLOHYDROLASE I"/>
    <property type="match status" value="1"/>
</dbReference>
<accession>A0A7J7IQW2</accession>
<dbReference type="EC" id="3.5.4.16" evidence="4"/>
<dbReference type="Gene3D" id="1.10.286.10">
    <property type="match status" value="1"/>
</dbReference>
<evidence type="ECO:0000256" key="2">
    <source>
        <dbReference type="ARBA" id="ARBA00005080"/>
    </source>
</evidence>
<evidence type="ECO:0000256" key="1">
    <source>
        <dbReference type="ARBA" id="ARBA00001052"/>
    </source>
</evidence>
<dbReference type="HAMAP" id="MF_00223">
    <property type="entry name" value="FolE"/>
    <property type="match status" value="1"/>
</dbReference>
<evidence type="ECO:0000256" key="4">
    <source>
        <dbReference type="ARBA" id="ARBA00012715"/>
    </source>
</evidence>
<dbReference type="InterPro" id="IPR020602">
    <property type="entry name" value="GTP_CycHdrlase_I_dom"/>
</dbReference>
<proteinExistence type="inferred from homology"/>
<dbReference type="NCBIfam" id="NF006825">
    <property type="entry name" value="PRK09347.1-2"/>
    <property type="match status" value="1"/>
</dbReference>
<comment type="pathway">
    <text evidence="2">Cofactor biosynthesis; 7,8-dihydroneopterin triphosphate biosynthesis; 7,8-dihydroneopterin triphosphate from GTP: step 1/1.</text>
</comment>
<dbReference type="PANTHER" id="PTHR11109:SF7">
    <property type="entry name" value="GTP CYCLOHYDROLASE 1"/>
    <property type="match status" value="1"/>
</dbReference>
<feature type="region of interest" description="Disordered" evidence="8">
    <location>
        <begin position="1"/>
        <end position="26"/>
    </location>
</feature>
<dbReference type="NCBIfam" id="NF006826">
    <property type="entry name" value="PRK09347.1-3"/>
    <property type="match status" value="1"/>
</dbReference>
<dbReference type="OrthoDB" id="4966at2759"/>
<dbReference type="GO" id="GO:0006729">
    <property type="term" value="P:tetrahydrobiopterin biosynthetic process"/>
    <property type="evidence" value="ECO:0007669"/>
    <property type="project" value="TreeGrafter"/>
</dbReference>
<evidence type="ECO:0000313" key="11">
    <source>
        <dbReference type="Proteomes" id="UP000530660"/>
    </source>
</evidence>
<evidence type="ECO:0000313" key="10">
    <source>
        <dbReference type="EMBL" id="KAF6005515.1"/>
    </source>
</evidence>
<dbReference type="InterPro" id="IPR001474">
    <property type="entry name" value="GTP_CycHdrlase_I"/>
</dbReference>
<evidence type="ECO:0000256" key="5">
    <source>
        <dbReference type="ARBA" id="ARBA00017272"/>
    </source>
</evidence>
<evidence type="ECO:0000256" key="8">
    <source>
        <dbReference type="SAM" id="MobiDB-lite"/>
    </source>
</evidence>
<dbReference type="Pfam" id="PF01227">
    <property type="entry name" value="GTP_cyclohydroI"/>
    <property type="match status" value="1"/>
</dbReference>
<dbReference type="GO" id="GO:0003934">
    <property type="term" value="F:GTP cyclohydrolase I activity"/>
    <property type="evidence" value="ECO:0007669"/>
    <property type="project" value="UniProtKB-EC"/>
</dbReference>
<sequence length="284" mass="31507">MPSCSPSKGQEPFSSVRQRLDAALDSHRSRCATAPVDAVNGEQHTSSSSMSDVLGVQGLYVSSGNGMFAAQRVDEETERLRKPAGGVASVTEKGQTDDQARCRRIAGAVAMIMQELGVDPEQCNLRDTPERYARALLEFTAGYAQSAEETLSGAVFPETYSDMVVERDIDIWSLCEHHMVPFFGKCHIAYIPQGRILGLSKLARVAEMYARRLQVQERLTRQIADCIEEYLRPRGVAVYIEATHLCMSMRGIRKTDARTTTITTRGIFAADHSLQQQFLDLVNR</sequence>
<comment type="caution">
    <text evidence="10">The sequence shown here is derived from an EMBL/GenBank/DDBJ whole genome shotgun (WGS) entry which is preliminary data.</text>
</comment>
<organism evidence="10 11">
    <name type="scientific">Cyanidiococcus yangmingshanensis</name>
    <dbReference type="NCBI Taxonomy" id="2690220"/>
    <lineage>
        <taxon>Eukaryota</taxon>
        <taxon>Rhodophyta</taxon>
        <taxon>Bangiophyceae</taxon>
        <taxon>Cyanidiales</taxon>
        <taxon>Cyanidiaceae</taxon>
        <taxon>Cyanidiococcus</taxon>
    </lineage>
</organism>
<keyword evidence="11" id="KW-1185">Reference proteome</keyword>
<protein>
    <recommendedName>
        <fullName evidence="5">GTP cyclohydrolase 1</fullName>
        <ecNumber evidence="4">3.5.4.16</ecNumber>
    </recommendedName>
    <alternativeName>
        <fullName evidence="7">GTP cyclohydrolase I</fullName>
    </alternativeName>
</protein>
<evidence type="ECO:0000259" key="9">
    <source>
        <dbReference type="Pfam" id="PF01227"/>
    </source>
</evidence>
<dbReference type="EMBL" id="VWRR01000001">
    <property type="protein sequence ID" value="KAF6005515.1"/>
    <property type="molecule type" value="Genomic_DNA"/>
</dbReference>
<gene>
    <name evidence="10" type="primary">GCH1</name>
    <name evidence="10" type="ORF">F1559_005119</name>
</gene>
<evidence type="ECO:0000256" key="7">
    <source>
        <dbReference type="ARBA" id="ARBA00030854"/>
    </source>
</evidence>
<dbReference type="FunFam" id="3.30.1130.10:FF:000001">
    <property type="entry name" value="GTP cyclohydrolase 1"/>
    <property type="match status" value="1"/>
</dbReference>